<sequence>MNPNVLFGEPDRTHRTLIGMRLDDEATVGERIAYFRRRRGYSQAVLSGLLGRSEEWLSQIERGARDLDKLSTILRVAEALKLEPTKLLPGPFHSTPRLGANGATLGTAPEVVPAIETAMLRYDGIASLIGVPDRGPVNTDELRRSISFAFVCSQTEQWSRMAPLVPEMITDSYHAVRQADSDASKREAKTLEALVYRVTSGMLDRLGETRLPWVAAERSMAAAEQTGDPLLIAGGAWRLAVVLRHAGRLAESTDVPIAAADALRRNDKNASPEHLSMYGSLLLKGAVGAATMNDHSAARDYLREIERTAERIGQDRNDFWLAFGPTNVAIHRVWLALEMGDPSRAIDLSDSVPMGRLPPELAERRTSHLITVAWSFYLRRKYREALDLLKEAKEVAPEQLIFTSRVHSMLRGILQRERRSIKTDLRELSDFVGVAA</sequence>
<dbReference type="EMBL" id="PJNB01000001">
    <property type="protein sequence ID" value="PKW18166.1"/>
    <property type="molecule type" value="Genomic_DNA"/>
</dbReference>
<name>A0A2N3Y5F3_SACSN</name>
<reference evidence="2" key="1">
    <citation type="submission" date="2017-12" db="EMBL/GenBank/DDBJ databases">
        <title>Sequencing the genomes of 1000 Actinobacteria strains.</title>
        <authorList>
            <person name="Klenk H.-P."/>
        </authorList>
    </citation>
    <scope>NUCLEOTIDE SEQUENCE [LARGE SCALE GENOMIC DNA]</scope>
    <source>
        <strain evidence="2">DSM 44228</strain>
    </source>
</reference>
<proteinExistence type="predicted"/>
<dbReference type="GO" id="GO:0003677">
    <property type="term" value="F:DNA binding"/>
    <property type="evidence" value="ECO:0007669"/>
    <property type="project" value="InterPro"/>
</dbReference>
<evidence type="ECO:0000259" key="1">
    <source>
        <dbReference type="PROSITE" id="PS50943"/>
    </source>
</evidence>
<dbReference type="InterPro" id="IPR010982">
    <property type="entry name" value="Lambda_DNA-bd_dom_sf"/>
</dbReference>
<dbReference type="Gene3D" id="1.10.260.40">
    <property type="entry name" value="lambda repressor-like DNA-binding domains"/>
    <property type="match status" value="1"/>
</dbReference>
<comment type="caution">
    <text evidence="2">The sequence shown here is derived from an EMBL/GenBank/DDBJ whole genome shotgun (WGS) entry which is preliminary data.</text>
</comment>
<dbReference type="SUPFAM" id="SSF47413">
    <property type="entry name" value="lambda repressor-like DNA-binding domains"/>
    <property type="match status" value="1"/>
</dbReference>
<dbReference type="AlphaFoldDB" id="A0A2N3Y5F3"/>
<protein>
    <submittedName>
        <fullName evidence="2">Transcriptional regulator with XRE-family HTH domain</fullName>
    </submittedName>
</protein>
<evidence type="ECO:0000313" key="3">
    <source>
        <dbReference type="Proteomes" id="UP000233786"/>
    </source>
</evidence>
<feature type="domain" description="HTH cro/C1-type" evidence="1">
    <location>
        <begin position="32"/>
        <end position="87"/>
    </location>
</feature>
<gene>
    <name evidence="2" type="ORF">A8926_6232</name>
</gene>
<keyword evidence="3" id="KW-1185">Reference proteome</keyword>
<dbReference type="CDD" id="cd00093">
    <property type="entry name" value="HTH_XRE"/>
    <property type="match status" value="1"/>
</dbReference>
<evidence type="ECO:0000313" key="2">
    <source>
        <dbReference type="EMBL" id="PKW18166.1"/>
    </source>
</evidence>
<dbReference type="OrthoDB" id="3504495at2"/>
<dbReference type="Pfam" id="PF13560">
    <property type="entry name" value="HTH_31"/>
    <property type="match status" value="1"/>
</dbReference>
<dbReference type="InterPro" id="IPR001387">
    <property type="entry name" value="Cro/C1-type_HTH"/>
</dbReference>
<dbReference type="InterPro" id="IPR011990">
    <property type="entry name" value="TPR-like_helical_dom_sf"/>
</dbReference>
<dbReference type="STRING" id="994479.GCA_000194155_06880"/>
<organism evidence="2 3">
    <name type="scientific">Saccharopolyspora spinosa</name>
    <dbReference type="NCBI Taxonomy" id="60894"/>
    <lineage>
        <taxon>Bacteria</taxon>
        <taxon>Bacillati</taxon>
        <taxon>Actinomycetota</taxon>
        <taxon>Actinomycetes</taxon>
        <taxon>Pseudonocardiales</taxon>
        <taxon>Pseudonocardiaceae</taxon>
        <taxon>Saccharopolyspora</taxon>
    </lineage>
</organism>
<dbReference type="Gene3D" id="1.25.40.10">
    <property type="entry name" value="Tetratricopeptide repeat domain"/>
    <property type="match status" value="1"/>
</dbReference>
<dbReference type="Proteomes" id="UP000233786">
    <property type="component" value="Unassembled WGS sequence"/>
</dbReference>
<accession>A0A2N3Y5F3</accession>
<dbReference type="SMART" id="SM00530">
    <property type="entry name" value="HTH_XRE"/>
    <property type="match status" value="1"/>
</dbReference>
<dbReference type="PROSITE" id="PS50943">
    <property type="entry name" value="HTH_CROC1"/>
    <property type="match status" value="1"/>
</dbReference>